<evidence type="ECO:0000313" key="4">
    <source>
        <dbReference type="Proteomes" id="UP000202254"/>
    </source>
</evidence>
<evidence type="ECO:0000256" key="1">
    <source>
        <dbReference type="SAM" id="MobiDB-lite"/>
    </source>
</evidence>
<keyword evidence="4" id="KW-1185">Reference proteome</keyword>
<sequence length="440" mass="49349">MSAKNKQPNKVVRSDSYDQTFKSEQTAGSSILTMYDLTQFYIDDPLARKIVDVIPEEMVTPGFGLDGIADEKAFKSTWDSLHLNEKIIEALCWSRLYGGSAIVAVVRDNRALTSPISDSGGVLESIRVYEKDQVKVKSKEQNARNPRFGLPKIYTINPGDGVSEYDIHYSRLYVFDGSRIPDSIRRQNNGWGVTVLSKKLVESIQDYNYCEELATQLLRRKQQGVWKARGLADLCDDDEGRFAARIRLAQVDDNSGVGRSIGIDATDEEYEVLNSDISGVDTFLDKKMDRIVNYSGIHEIILKNKNVGGVSSSQNTALETFYKLIDRRRNEIYRPFLEWIIPFIISDKEWNIRFEPLSVPSEKDQAETFGKYASAIKDLVTEQVVDPDEARDTLEAVSDVLKLKAGSPKLPPRDPKANAQGNDPASITPEGKNNEGETDS</sequence>
<protein>
    <submittedName>
        <fullName evidence="3">Putative portal protein</fullName>
    </submittedName>
</protein>
<dbReference type="RefSeq" id="YP_009284653.1">
    <property type="nucleotide sequence ID" value="NC_031050.1"/>
</dbReference>
<feature type="domain" description="Anti-CBASS protein Acb1-like N-terminal" evidence="2">
    <location>
        <begin position="37"/>
        <end position="376"/>
    </location>
</feature>
<accession>A0A192YAI9</accession>
<proteinExistence type="predicted"/>
<name>A0A192YAI9_9CAUD</name>
<evidence type="ECO:0000313" key="3">
    <source>
        <dbReference type="EMBL" id="ANM45871.1"/>
    </source>
</evidence>
<dbReference type="InterPro" id="IPR024459">
    <property type="entry name" value="Acb1-like_N"/>
</dbReference>
<dbReference type="OrthoDB" id="2472at10239"/>
<dbReference type="KEGG" id="vg:29079459"/>
<feature type="region of interest" description="Disordered" evidence="1">
    <location>
        <begin position="404"/>
        <end position="440"/>
    </location>
</feature>
<dbReference type="EMBL" id="KX130668">
    <property type="protein sequence ID" value="ANM45871.1"/>
    <property type="molecule type" value="Genomic_DNA"/>
</dbReference>
<organism evidence="3 4">
    <name type="scientific">Escherichia phage vB_EcoS_NBD2</name>
    <dbReference type="NCBI Taxonomy" id="1852563"/>
    <lineage>
        <taxon>Viruses</taxon>
        <taxon>Duplodnaviria</taxon>
        <taxon>Heunggongvirae</taxon>
        <taxon>Uroviricota</taxon>
        <taxon>Caudoviricetes</taxon>
        <taxon>Drexlerviridae</taxon>
        <taxon>Vilniusvirus</taxon>
        <taxon>Vilniusvirus NBD2</taxon>
    </lineage>
</organism>
<dbReference type="Proteomes" id="UP000202254">
    <property type="component" value="Segment"/>
</dbReference>
<reference evidence="3 4" key="1">
    <citation type="submission" date="2016-04" db="EMBL/GenBank/DDBJ databases">
        <title>Complete Genome of E. coli phage vB_EcoS_NBD2.</title>
        <authorList>
            <person name="Truncaite L."/>
            <person name="Kaliniene L."/>
            <person name="Zajanckauskaite A."/>
            <person name="Meskys R."/>
        </authorList>
    </citation>
    <scope>NUCLEOTIDE SEQUENCE [LARGE SCALE GENOMIC DNA]</scope>
</reference>
<gene>
    <name evidence="3" type="ORF">NBD2_29</name>
</gene>
<dbReference type="GeneID" id="29079459"/>
<evidence type="ECO:0000259" key="2">
    <source>
        <dbReference type="Pfam" id="PF06381"/>
    </source>
</evidence>
<dbReference type="Pfam" id="PF06381">
    <property type="entry name" value="Phage_portal_3"/>
    <property type="match status" value="1"/>
</dbReference>